<keyword evidence="2" id="KW-0472">Membrane</keyword>
<organism evidence="3 4">
    <name type="scientific">Candidatus Ryanbacteria bacterium RIFCSPHIGHO2_01_FULL_45_22</name>
    <dbReference type="NCBI Taxonomy" id="1802114"/>
    <lineage>
        <taxon>Bacteria</taxon>
        <taxon>Candidatus Ryaniibacteriota</taxon>
    </lineage>
</organism>
<reference evidence="3 4" key="1">
    <citation type="journal article" date="2016" name="Nat. Commun.">
        <title>Thousands of microbial genomes shed light on interconnected biogeochemical processes in an aquifer system.</title>
        <authorList>
            <person name="Anantharaman K."/>
            <person name="Brown C.T."/>
            <person name="Hug L.A."/>
            <person name="Sharon I."/>
            <person name="Castelle C.J."/>
            <person name="Probst A.J."/>
            <person name="Thomas B.C."/>
            <person name="Singh A."/>
            <person name="Wilkins M.J."/>
            <person name="Karaoz U."/>
            <person name="Brodie E.L."/>
            <person name="Williams K.H."/>
            <person name="Hubbard S.S."/>
            <person name="Banfield J.F."/>
        </authorList>
    </citation>
    <scope>NUCLEOTIDE SEQUENCE [LARGE SCALE GENOMIC DNA]</scope>
</reference>
<keyword evidence="2" id="KW-0812">Transmembrane</keyword>
<dbReference type="Pfam" id="PF14584">
    <property type="entry name" value="DUF4446"/>
    <property type="match status" value="1"/>
</dbReference>
<accession>A0A1G2FYE1</accession>
<dbReference type="InterPro" id="IPR027981">
    <property type="entry name" value="DUF4446"/>
</dbReference>
<dbReference type="Proteomes" id="UP000177480">
    <property type="component" value="Unassembled WGS sequence"/>
</dbReference>
<evidence type="ECO:0000256" key="2">
    <source>
        <dbReference type="SAM" id="Phobius"/>
    </source>
</evidence>
<protein>
    <recommendedName>
        <fullName evidence="5">DUF4446 domain-containing protein</fullName>
    </recommendedName>
</protein>
<sequence length="156" mass="17944">MDIPFETIIWGVFGVLSIGIIMLAWWLWRMEKKLRLFFSGKDAKSLEDVFMLLRKEMMEARRTMQDVDARIRETREQLQRSVQNVGIVRFNPFRDAGGDQSFCIALLDEGKNGIVISSLYSRDGVRVYGKPISAGKSTYQLSSEEEEVIKKAIKES</sequence>
<gene>
    <name evidence="3" type="ORF">A2719_01800</name>
</gene>
<evidence type="ECO:0000256" key="1">
    <source>
        <dbReference type="SAM" id="Coils"/>
    </source>
</evidence>
<dbReference type="STRING" id="1802114.A2719_01800"/>
<proteinExistence type="predicted"/>
<comment type="caution">
    <text evidence="3">The sequence shown here is derived from an EMBL/GenBank/DDBJ whole genome shotgun (WGS) entry which is preliminary data.</text>
</comment>
<feature type="transmembrane region" description="Helical" evidence="2">
    <location>
        <begin position="7"/>
        <end position="28"/>
    </location>
</feature>
<evidence type="ECO:0000313" key="3">
    <source>
        <dbReference type="EMBL" id="OGZ43076.1"/>
    </source>
</evidence>
<feature type="coiled-coil region" evidence="1">
    <location>
        <begin position="43"/>
        <end position="84"/>
    </location>
</feature>
<keyword evidence="1" id="KW-0175">Coiled coil</keyword>
<name>A0A1G2FYE1_9BACT</name>
<evidence type="ECO:0000313" key="4">
    <source>
        <dbReference type="Proteomes" id="UP000177480"/>
    </source>
</evidence>
<evidence type="ECO:0008006" key="5">
    <source>
        <dbReference type="Google" id="ProtNLM"/>
    </source>
</evidence>
<keyword evidence="2" id="KW-1133">Transmembrane helix</keyword>
<dbReference type="EMBL" id="MHNK01000020">
    <property type="protein sequence ID" value="OGZ43076.1"/>
    <property type="molecule type" value="Genomic_DNA"/>
</dbReference>
<dbReference type="AlphaFoldDB" id="A0A1G2FYE1"/>